<dbReference type="EMBL" id="CP058689">
    <property type="protein sequence ID" value="QLH12975.1"/>
    <property type="molecule type" value="Genomic_DNA"/>
</dbReference>
<dbReference type="RefSeq" id="WP_179921275.1">
    <property type="nucleotide sequence ID" value="NZ_CP058689.1"/>
</dbReference>
<evidence type="ECO:0008006" key="3">
    <source>
        <dbReference type="Google" id="ProtNLM"/>
    </source>
</evidence>
<dbReference type="PROSITE" id="PS51257">
    <property type="entry name" value="PROKAR_LIPOPROTEIN"/>
    <property type="match status" value="1"/>
</dbReference>
<accession>A0A7H9BQA0</accession>
<dbReference type="AlphaFoldDB" id="A0A7H9BQA0"/>
<organism evidence="1 2">
    <name type="scientific">Paracoccus pantotrophus</name>
    <name type="common">Thiosphaera pantotropha</name>
    <dbReference type="NCBI Taxonomy" id="82367"/>
    <lineage>
        <taxon>Bacteria</taxon>
        <taxon>Pseudomonadati</taxon>
        <taxon>Pseudomonadota</taxon>
        <taxon>Alphaproteobacteria</taxon>
        <taxon>Rhodobacterales</taxon>
        <taxon>Paracoccaceae</taxon>
        <taxon>Paracoccus</taxon>
    </lineage>
</organism>
<evidence type="ECO:0000313" key="2">
    <source>
        <dbReference type="Proteomes" id="UP000509322"/>
    </source>
</evidence>
<name>A0A7H9BQA0_PARPN</name>
<reference evidence="1 2" key="1">
    <citation type="submission" date="2020-07" db="EMBL/GenBank/DDBJ databases">
        <title>The complete genome of Paracoccus pantotrophus ACCC 10489.</title>
        <authorList>
            <person name="Si Y."/>
        </authorList>
    </citation>
    <scope>NUCLEOTIDE SEQUENCE [LARGE SCALE GENOMIC DNA]</scope>
    <source>
        <strain evidence="1 2">ACCC10489</strain>
    </source>
</reference>
<protein>
    <recommendedName>
        <fullName evidence="3">Lipoprotein</fullName>
    </recommendedName>
</protein>
<sequence>MIFSKPVFILGVMLIGLSACDTPEYRAERSHCEAEWMLKFPPDYQQGIVTKYRNEERPTGAMECVTEGSKTQCTPKTETVSVPYTALEVVDIRKPQRDSQIQSCAIRACQMKYGNVKCEA</sequence>
<dbReference type="Proteomes" id="UP000509322">
    <property type="component" value="Chromosome 1"/>
</dbReference>
<proteinExistence type="predicted"/>
<evidence type="ECO:0000313" key="1">
    <source>
        <dbReference type="EMBL" id="QLH12975.1"/>
    </source>
</evidence>
<gene>
    <name evidence="1" type="ORF">HYQ43_01310</name>
</gene>